<name>A2BML4_HYPBU</name>
<gene>
    <name evidence="1" type="ordered locus">Hbut_1402</name>
</gene>
<accession>A2BML4</accession>
<dbReference type="EMBL" id="CP000493">
    <property type="protein sequence ID" value="ABM81226.1"/>
    <property type="molecule type" value="Genomic_DNA"/>
</dbReference>
<dbReference type="HOGENOM" id="CLU_2285006_0_0_2"/>
<dbReference type="AlphaFoldDB" id="A2BML4"/>
<dbReference type="KEGG" id="hbu:Hbut_1402"/>
<evidence type="ECO:0000313" key="2">
    <source>
        <dbReference type="Proteomes" id="UP000002593"/>
    </source>
</evidence>
<organism evidence="1 2">
    <name type="scientific">Hyperthermus butylicus (strain DSM 5456 / JCM 9403 / PLM1-5)</name>
    <dbReference type="NCBI Taxonomy" id="415426"/>
    <lineage>
        <taxon>Archaea</taxon>
        <taxon>Thermoproteota</taxon>
        <taxon>Thermoprotei</taxon>
        <taxon>Desulfurococcales</taxon>
        <taxon>Pyrodictiaceae</taxon>
        <taxon>Hyperthermus</taxon>
    </lineage>
</organism>
<reference evidence="1 2" key="1">
    <citation type="journal article" date="2007" name="Archaea">
        <title>The genome of Hyperthermus butylicus: a sulfur-reducing, peptide fermenting, neutrophilic Crenarchaeote growing up to 108 degrees C.</title>
        <authorList>
            <person name="Brugger K."/>
            <person name="Chen L."/>
            <person name="Stark M."/>
            <person name="Zibat A."/>
            <person name="Redder P."/>
            <person name="Ruepp A."/>
            <person name="Awayez M."/>
            <person name="She Q."/>
            <person name="Garrett R.A."/>
            <person name="Klenk H.P."/>
        </authorList>
    </citation>
    <scope>NUCLEOTIDE SEQUENCE [LARGE SCALE GENOMIC DNA]</scope>
    <source>
        <strain evidence="2">DSM 5456 / JCM 9403 / PLM1-5</strain>
    </source>
</reference>
<dbReference type="EnsemblBacteria" id="ABM81226">
    <property type="protein sequence ID" value="ABM81226"/>
    <property type="gene ID" value="Hbut_1402"/>
</dbReference>
<proteinExistence type="predicted"/>
<evidence type="ECO:0000313" key="1">
    <source>
        <dbReference type="EMBL" id="ABM81226.1"/>
    </source>
</evidence>
<sequence length="101" mass="10632">MSILLADGKVSAAMPESIEENALAPINQLVRLETTSAEAPRSSRRYLASASLDKPNPILARKTLPITTASSDTGHPGATVRGQHCCPAAATTLYCQRNPST</sequence>
<protein>
    <submittedName>
        <fullName evidence="1">Uncharacterized protein</fullName>
    </submittedName>
</protein>
<dbReference type="Proteomes" id="UP000002593">
    <property type="component" value="Chromosome"/>
</dbReference>
<keyword evidence="2" id="KW-1185">Reference proteome</keyword>